<dbReference type="PANTHER" id="PTHR24148:SF73">
    <property type="entry name" value="HET DOMAIN PROTEIN (AFU_ORTHOLOGUE AFUA_8G01020)"/>
    <property type="match status" value="1"/>
</dbReference>
<protein>
    <submittedName>
        <fullName evidence="3">Heterokaryon incompatibility protein-domain-containing protein</fullName>
    </submittedName>
</protein>
<dbReference type="Proteomes" id="UP001174936">
    <property type="component" value="Unassembled WGS sequence"/>
</dbReference>
<gene>
    <name evidence="3" type="ORF">B0T16DRAFT_391296</name>
</gene>
<dbReference type="EMBL" id="JAULSV010000004">
    <property type="protein sequence ID" value="KAK0646962.1"/>
    <property type="molecule type" value="Genomic_DNA"/>
</dbReference>
<dbReference type="Pfam" id="PF06985">
    <property type="entry name" value="HET"/>
    <property type="match status" value="1"/>
</dbReference>
<feature type="region of interest" description="Disordered" evidence="1">
    <location>
        <begin position="52"/>
        <end position="73"/>
    </location>
</feature>
<dbReference type="PANTHER" id="PTHR24148">
    <property type="entry name" value="ANKYRIN REPEAT DOMAIN-CONTAINING PROTEIN 39 HOMOLOG-RELATED"/>
    <property type="match status" value="1"/>
</dbReference>
<reference evidence="3" key="1">
    <citation type="submission" date="2023-06" db="EMBL/GenBank/DDBJ databases">
        <title>Genome-scale phylogeny and comparative genomics of the fungal order Sordariales.</title>
        <authorList>
            <consortium name="Lawrence Berkeley National Laboratory"/>
            <person name="Hensen N."/>
            <person name="Bonometti L."/>
            <person name="Westerberg I."/>
            <person name="Brannstrom I.O."/>
            <person name="Guillou S."/>
            <person name="Cros-Aarteil S."/>
            <person name="Calhoun S."/>
            <person name="Haridas S."/>
            <person name="Kuo A."/>
            <person name="Mondo S."/>
            <person name="Pangilinan J."/>
            <person name="Riley R."/>
            <person name="Labutti K."/>
            <person name="Andreopoulos B."/>
            <person name="Lipzen A."/>
            <person name="Chen C."/>
            <person name="Yanf M."/>
            <person name="Daum C."/>
            <person name="Ng V."/>
            <person name="Clum A."/>
            <person name="Steindorff A."/>
            <person name="Ohm R."/>
            <person name="Martin F."/>
            <person name="Silar P."/>
            <person name="Natvig D."/>
            <person name="Lalanne C."/>
            <person name="Gautier V."/>
            <person name="Ament-Velasquez S.L."/>
            <person name="Kruys A."/>
            <person name="Hutchinson M.I."/>
            <person name="Powell A.J."/>
            <person name="Barry K."/>
            <person name="Miller A.N."/>
            <person name="Grigoriev I.V."/>
            <person name="Debuchy R."/>
            <person name="Gladieux P."/>
            <person name="Thoren M.H."/>
            <person name="Johannesson H."/>
        </authorList>
    </citation>
    <scope>NUCLEOTIDE SEQUENCE</scope>
    <source>
        <strain evidence="3">SMH2532-1</strain>
    </source>
</reference>
<name>A0AA39Y8P9_9PEZI</name>
<proteinExistence type="predicted"/>
<evidence type="ECO:0000256" key="1">
    <source>
        <dbReference type="SAM" id="MobiDB-lite"/>
    </source>
</evidence>
<evidence type="ECO:0000313" key="3">
    <source>
        <dbReference type="EMBL" id="KAK0646962.1"/>
    </source>
</evidence>
<keyword evidence="4" id="KW-1185">Reference proteome</keyword>
<organism evidence="3 4">
    <name type="scientific">Cercophora newfieldiana</name>
    <dbReference type="NCBI Taxonomy" id="92897"/>
    <lineage>
        <taxon>Eukaryota</taxon>
        <taxon>Fungi</taxon>
        <taxon>Dikarya</taxon>
        <taxon>Ascomycota</taxon>
        <taxon>Pezizomycotina</taxon>
        <taxon>Sordariomycetes</taxon>
        <taxon>Sordariomycetidae</taxon>
        <taxon>Sordariales</taxon>
        <taxon>Lasiosphaeriaceae</taxon>
        <taxon>Cercophora</taxon>
    </lineage>
</organism>
<sequence>MDSWHYDDCQRPDVQSIGGLITCMACGSTDSSILETSSETASLASSFGVESIPDEFSDGEEHESPPLSPARHESLNNLPVYEAISYTWADDSGNQQKNRRIWLGDEPYMVTTSCQHVLRRARLHGKLTVWIDAVCINQEDADERNHQVRLMAQAYANARSVMAYIGEDRPYFWRVWVLQEIAPARKATLVCGDATIPWADFATRIQDSSVFGEAALNALLTRPSPQVTYGFGDAAEKWPFLHNGLGQIDGVPLALSFVAPEFRTIGELPRLLDLSSFCEATDLRDKVYALLGLATGTEEYGFFPDYNTDLEGVYTKTAILIAASCGVLPLLVRAVCRRAISEALLWVPDWRSYSPVSPSRTSDKVSILDEIRQDVATVSGSSLSMDLSTVTSVNFTATPVCTFLDFLWLSQRLPTFVLLACWLQSG</sequence>
<evidence type="ECO:0000259" key="2">
    <source>
        <dbReference type="Pfam" id="PF06985"/>
    </source>
</evidence>
<feature type="domain" description="Heterokaryon incompatibility" evidence="2">
    <location>
        <begin position="81"/>
        <end position="168"/>
    </location>
</feature>
<comment type="caution">
    <text evidence="3">The sequence shown here is derived from an EMBL/GenBank/DDBJ whole genome shotgun (WGS) entry which is preliminary data.</text>
</comment>
<dbReference type="InterPro" id="IPR052895">
    <property type="entry name" value="HetReg/Transcr_Mod"/>
</dbReference>
<feature type="compositionally biased region" description="Acidic residues" evidence="1">
    <location>
        <begin position="52"/>
        <end position="61"/>
    </location>
</feature>
<dbReference type="InterPro" id="IPR010730">
    <property type="entry name" value="HET"/>
</dbReference>
<evidence type="ECO:0000313" key="4">
    <source>
        <dbReference type="Proteomes" id="UP001174936"/>
    </source>
</evidence>
<accession>A0AA39Y8P9</accession>
<dbReference type="AlphaFoldDB" id="A0AA39Y8P9"/>